<dbReference type="PRINTS" id="PR00463">
    <property type="entry name" value="EP450I"/>
</dbReference>
<dbReference type="Pfam" id="PF00067">
    <property type="entry name" value="p450"/>
    <property type="match status" value="1"/>
</dbReference>
<name>A0A8B8FIE8_9HEMI</name>
<keyword evidence="9 14" id="KW-0560">Oxidoreductase</keyword>
<evidence type="ECO:0000256" key="15">
    <source>
        <dbReference type="SAM" id="Phobius"/>
    </source>
</evidence>
<dbReference type="Gene3D" id="1.10.630.10">
    <property type="entry name" value="Cytochrome P450"/>
    <property type="match status" value="1"/>
</dbReference>
<dbReference type="GeneID" id="112683497"/>
<dbReference type="InterPro" id="IPR002401">
    <property type="entry name" value="Cyt_P450_E_grp-I"/>
</dbReference>
<dbReference type="SMR" id="A0A8B8FIE8"/>
<keyword evidence="10 13" id="KW-0408">Iron</keyword>
<evidence type="ECO:0000256" key="13">
    <source>
        <dbReference type="PIRSR" id="PIRSR602401-1"/>
    </source>
</evidence>
<proteinExistence type="inferred from homology"/>
<feature type="transmembrane region" description="Helical" evidence="15">
    <location>
        <begin position="6"/>
        <end position="23"/>
    </location>
</feature>
<dbReference type="InterPro" id="IPR036396">
    <property type="entry name" value="Cyt_P450_sf"/>
</dbReference>
<dbReference type="InterPro" id="IPR017972">
    <property type="entry name" value="Cyt_P450_CS"/>
</dbReference>
<gene>
    <name evidence="17" type="primary">LOC112683497</name>
</gene>
<keyword evidence="8" id="KW-0492">Microsome</keyword>
<evidence type="ECO:0000256" key="12">
    <source>
        <dbReference type="ARBA" id="ARBA00023136"/>
    </source>
</evidence>
<accession>A0A8B8FIE8</accession>
<organism evidence="16 17">
    <name type="scientific">Sipha flava</name>
    <name type="common">yellow sugarcane aphid</name>
    <dbReference type="NCBI Taxonomy" id="143950"/>
    <lineage>
        <taxon>Eukaryota</taxon>
        <taxon>Metazoa</taxon>
        <taxon>Ecdysozoa</taxon>
        <taxon>Arthropoda</taxon>
        <taxon>Hexapoda</taxon>
        <taxon>Insecta</taxon>
        <taxon>Pterygota</taxon>
        <taxon>Neoptera</taxon>
        <taxon>Paraneoptera</taxon>
        <taxon>Hemiptera</taxon>
        <taxon>Sternorrhyncha</taxon>
        <taxon>Aphidomorpha</taxon>
        <taxon>Aphidoidea</taxon>
        <taxon>Aphididae</taxon>
        <taxon>Sipha</taxon>
    </lineage>
</organism>
<dbReference type="PROSITE" id="PS00086">
    <property type="entry name" value="CYTOCHROME_P450"/>
    <property type="match status" value="1"/>
</dbReference>
<evidence type="ECO:0000256" key="7">
    <source>
        <dbReference type="ARBA" id="ARBA00022824"/>
    </source>
</evidence>
<dbReference type="PANTHER" id="PTHR24291">
    <property type="entry name" value="CYTOCHROME P450 FAMILY 4"/>
    <property type="match status" value="1"/>
</dbReference>
<keyword evidence="16" id="KW-1185">Reference proteome</keyword>
<keyword evidence="11 14" id="KW-0503">Monooxygenase</keyword>
<dbReference type="GO" id="GO:0016705">
    <property type="term" value="F:oxidoreductase activity, acting on paired donors, with incorporation or reduction of molecular oxygen"/>
    <property type="evidence" value="ECO:0007669"/>
    <property type="project" value="InterPro"/>
</dbReference>
<reference evidence="17" key="1">
    <citation type="submission" date="2025-08" db="UniProtKB">
        <authorList>
            <consortium name="RefSeq"/>
        </authorList>
    </citation>
    <scope>IDENTIFICATION</scope>
    <source>
        <tissue evidence="17">Whole body</tissue>
    </source>
</reference>
<dbReference type="PRINTS" id="PR00385">
    <property type="entry name" value="P450"/>
</dbReference>
<dbReference type="GO" id="GO:0005789">
    <property type="term" value="C:endoplasmic reticulum membrane"/>
    <property type="evidence" value="ECO:0007669"/>
    <property type="project" value="UniProtKB-SubCell"/>
</dbReference>
<dbReference type="SUPFAM" id="SSF48264">
    <property type="entry name" value="Cytochrome P450"/>
    <property type="match status" value="1"/>
</dbReference>
<evidence type="ECO:0000256" key="3">
    <source>
        <dbReference type="ARBA" id="ARBA00004406"/>
    </source>
</evidence>
<dbReference type="PANTHER" id="PTHR24291:SF189">
    <property type="entry name" value="CYTOCHROME P450 4C3-RELATED"/>
    <property type="match status" value="1"/>
</dbReference>
<keyword evidence="15" id="KW-0812">Transmembrane</keyword>
<dbReference type="GO" id="GO:0005506">
    <property type="term" value="F:iron ion binding"/>
    <property type="evidence" value="ECO:0007669"/>
    <property type="project" value="InterPro"/>
</dbReference>
<keyword evidence="6 13" id="KW-0479">Metal-binding</keyword>
<keyword evidence="15" id="KW-1133">Transmembrane helix</keyword>
<evidence type="ECO:0000313" key="17">
    <source>
        <dbReference type="RefSeq" id="XP_025410332.1"/>
    </source>
</evidence>
<dbReference type="CDD" id="cd20628">
    <property type="entry name" value="CYP4"/>
    <property type="match status" value="1"/>
</dbReference>
<comment type="cofactor">
    <cofactor evidence="1 13">
        <name>heme</name>
        <dbReference type="ChEBI" id="CHEBI:30413"/>
    </cofactor>
</comment>
<evidence type="ECO:0000256" key="10">
    <source>
        <dbReference type="ARBA" id="ARBA00023004"/>
    </source>
</evidence>
<keyword evidence="5 13" id="KW-0349">Heme</keyword>
<evidence type="ECO:0000256" key="9">
    <source>
        <dbReference type="ARBA" id="ARBA00023002"/>
    </source>
</evidence>
<dbReference type="OrthoDB" id="1470350at2759"/>
<keyword evidence="7" id="KW-0256">Endoplasmic reticulum</keyword>
<evidence type="ECO:0000256" key="4">
    <source>
        <dbReference type="ARBA" id="ARBA00010617"/>
    </source>
</evidence>
<dbReference type="GO" id="GO:0004497">
    <property type="term" value="F:monooxygenase activity"/>
    <property type="evidence" value="ECO:0007669"/>
    <property type="project" value="UniProtKB-KW"/>
</dbReference>
<evidence type="ECO:0000256" key="1">
    <source>
        <dbReference type="ARBA" id="ARBA00001971"/>
    </source>
</evidence>
<evidence type="ECO:0000313" key="16">
    <source>
        <dbReference type="Proteomes" id="UP000694846"/>
    </source>
</evidence>
<dbReference type="GO" id="GO:0020037">
    <property type="term" value="F:heme binding"/>
    <property type="evidence" value="ECO:0007669"/>
    <property type="project" value="InterPro"/>
</dbReference>
<feature type="binding site" description="axial binding residue" evidence="13">
    <location>
        <position position="456"/>
    </location>
    <ligand>
        <name>heme</name>
        <dbReference type="ChEBI" id="CHEBI:30413"/>
    </ligand>
    <ligandPart>
        <name>Fe</name>
        <dbReference type="ChEBI" id="CHEBI:18248"/>
    </ligandPart>
</feature>
<evidence type="ECO:0000256" key="8">
    <source>
        <dbReference type="ARBA" id="ARBA00022848"/>
    </source>
</evidence>
<keyword evidence="12 15" id="KW-0472">Membrane</keyword>
<evidence type="ECO:0000256" key="2">
    <source>
        <dbReference type="ARBA" id="ARBA00004174"/>
    </source>
</evidence>
<evidence type="ECO:0000256" key="11">
    <source>
        <dbReference type="ARBA" id="ARBA00023033"/>
    </source>
</evidence>
<comment type="similarity">
    <text evidence="4 14">Belongs to the cytochrome P450 family.</text>
</comment>
<evidence type="ECO:0000256" key="5">
    <source>
        <dbReference type="ARBA" id="ARBA00022617"/>
    </source>
</evidence>
<dbReference type="RefSeq" id="XP_025410332.1">
    <property type="nucleotide sequence ID" value="XM_025554547.1"/>
</dbReference>
<dbReference type="AlphaFoldDB" id="A0A8B8FIE8"/>
<comment type="subcellular location">
    <subcellularLocation>
        <location evidence="3">Endoplasmic reticulum membrane</location>
        <topology evidence="3">Peripheral membrane protein</topology>
    </subcellularLocation>
    <subcellularLocation>
        <location evidence="2">Microsome membrane</location>
        <topology evidence="2">Peripheral membrane protein</topology>
    </subcellularLocation>
</comment>
<dbReference type="InterPro" id="IPR050196">
    <property type="entry name" value="Cytochrome_P450_Monoox"/>
</dbReference>
<evidence type="ECO:0000256" key="14">
    <source>
        <dbReference type="RuleBase" id="RU000461"/>
    </source>
</evidence>
<dbReference type="InterPro" id="IPR001128">
    <property type="entry name" value="Cyt_P450"/>
</dbReference>
<evidence type="ECO:0000256" key="6">
    <source>
        <dbReference type="ARBA" id="ARBA00022723"/>
    </source>
</evidence>
<dbReference type="Proteomes" id="UP000694846">
    <property type="component" value="Unplaced"/>
</dbReference>
<protein>
    <submittedName>
        <fullName evidence="17">Cytochrome P450 4C1-like isoform X1</fullName>
    </submittedName>
</protein>
<sequence length="509" mass="59011">MIESIIYSLVLAPCVAFVSYLVYSRLQKPLEYRQISSHVPSATKTFWSEVQLSWNLAMKSPKELLPTFTKIIKDYGPVVHFNLSGRSYVFLTDPEDIKILLSSSEHSYKGPEYDMLRPWLNDGLLLSSGPKWQKRRKLLTNTFYFKTLDMYNKSLNKHAQVLVKKLLEASADDTEISVMEYVTLCSLDMICETIMGTEMNAQEGKSVQYVHSIKSACRSVIDRIFQFWLWNDFVFKISKCGQTFYSSIKVLHDFTDKVIENKKTLLKNENNSNITHDKNVGRMQKKSFLDLILNIMEDNPDQLTDKDIREEVDTFLFEGHDTTSISITMTLVLLGMHPDIQDRARDELRSIFEDSDRDVTMEDLNSMKYLEAIIKESLRLYPSVPGFTRELQTTLKLKNYSIPPMTTVAIYPYILHRIETLYPNPEEFVPERFLDVDNKSKFLFGYLPFSAGVRNCIGQKYAMNQMKTVISTILRRSKLETLGSKDDISISTQLIIRIESLPKMKFFRI</sequence>